<accession>A0A2P2QFS9</accession>
<organism evidence="1">
    <name type="scientific">Rhizophora mucronata</name>
    <name type="common">Asiatic mangrove</name>
    <dbReference type="NCBI Taxonomy" id="61149"/>
    <lineage>
        <taxon>Eukaryota</taxon>
        <taxon>Viridiplantae</taxon>
        <taxon>Streptophyta</taxon>
        <taxon>Embryophyta</taxon>
        <taxon>Tracheophyta</taxon>
        <taxon>Spermatophyta</taxon>
        <taxon>Magnoliopsida</taxon>
        <taxon>eudicotyledons</taxon>
        <taxon>Gunneridae</taxon>
        <taxon>Pentapetalae</taxon>
        <taxon>rosids</taxon>
        <taxon>fabids</taxon>
        <taxon>Malpighiales</taxon>
        <taxon>Rhizophoraceae</taxon>
        <taxon>Rhizophora</taxon>
    </lineage>
</organism>
<reference evidence="1" key="1">
    <citation type="submission" date="2018-02" db="EMBL/GenBank/DDBJ databases">
        <title>Rhizophora mucronata_Transcriptome.</title>
        <authorList>
            <person name="Meera S.P."/>
            <person name="Sreeshan A."/>
            <person name="Augustine A."/>
        </authorList>
    </citation>
    <scope>NUCLEOTIDE SEQUENCE</scope>
    <source>
        <tissue evidence="1">Leaf</tissue>
    </source>
</reference>
<dbReference type="EMBL" id="GGEC01085367">
    <property type="protein sequence ID" value="MBX65851.1"/>
    <property type="molecule type" value="Transcribed_RNA"/>
</dbReference>
<evidence type="ECO:0000313" key="1">
    <source>
        <dbReference type="EMBL" id="MBX65851.1"/>
    </source>
</evidence>
<name>A0A2P2QFS9_RHIMU</name>
<sequence>MSEISKGRVLLFLKSSNKDNAYFFSTLLPTSGSHNPLGPLNELLIVELKCVTCSF</sequence>
<proteinExistence type="predicted"/>
<protein>
    <submittedName>
        <fullName evidence="1">Uncharacterized protein</fullName>
    </submittedName>
</protein>
<dbReference type="AlphaFoldDB" id="A0A2P2QFS9"/>